<dbReference type="PANTHER" id="PTHR37419:SF8">
    <property type="entry name" value="TOXIN YJJJ"/>
    <property type="match status" value="1"/>
</dbReference>
<evidence type="ECO:0000313" key="5">
    <source>
        <dbReference type="EMBL" id="GAA4026821.1"/>
    </source>
</evidence>
<dbReference type="Gene3D" id="1.10.1070.20">
    <property type="match status" value="1"/>
</dbReference>
<keyword evidence="2" id="KW-0808">Transferase</keyword>
<keyword evidence="6" id="KW-1185">Reference proteome</keyword>
<dbReference type="EMBL" id="BAAAZE010000010">
    <property type="protein sequence ID" value="GAA4026821.1"/>
    <property type="molecule type" value="Genomic_DNA"/>
</dbReference>
<dbReference type="Pfam" id="PF07804">
    <property type="entry name" value="HipA_C"/>
    <property type="match status" value="1"/>
</dbReference>
<keyword evidence="3" id="KW-0418">Kinase</keyword>
<evidence type="ECO:0000313" key="6">
    <source>
        <dbReference type="Proteomes" id="UP001501353"/>
    </source>
</evidence>
<feature type="domain" description="HipA-like C-terminal" evidence="4">
    <location>
        <begin position="5"/>
        <end position="119"/>
    </location>
</feature>
<dbReference type="PANTHER" id="PTHR37419">
    <property type="entry name" value="SERINE/THREONINE-PROTEIN KINASE TOXIN HIPA"/>
    <property type="match status" value="1"/>
</dbReference>
<sequence>MSAQEMGYRDIADIIRSAGTGPQAGCRELFSRMVFNILIDNTDDHEKNHAFLMKAGRWELSPAFDLQPQLQGLGYQQLRVGKQGSVSSLANAVSEAGRFMLKPEQAITLASGIAACVADWASHFTKHGVSQADIAACKRFILRPELVDLRSQVRAVAADRRNDGKPHP</sequence>
<evidence type="ECO:0000259" key="4">
    <source>
        <dbReference type="Pfam" id="PF07804"/>
    </source>
</evidence>
<name>A0ABP7TIX5_9BURK</name>
<proteinExistence type="inferred from homology"/>
<accession>A0ABP7TIX5</accession>
<comment type="caution">
    <text evidence="5">The sequence shown here is derived from an EMBL/GenBank/DDBJ whole genome shotgun (WGS) entry which is preliminary data.</text>
</comment>
<evidence type="ECO:0000256" key="2">
    <source>
        <dbReference type="ARBA" id="ARBA00022679"/>
    </source>
</evidence>
<gene>
    <name evidence="5" type="ORF">GCM10022212_26050</name>
</gene>
<organism evidence="5 6">
    <name type="scientific">Actimicrobium antarcticum</name>
    <dbReference type="NCBI Taxonomy" id="1051899"/>
    <lineage>
        <taxon>Bacteria</taxon>
        <taxon>Pseudomonadati</taxon>
        <taxon>Pseudomonadota</taxon>
        <taxon>Betaproteobacteria</taxon>
        <taxon>Burkholderiales</taxon>
        <taxon>Oxalobacteraceae</taxon>
        <taxon>Actimicrobium</taxon>
    </lineage>
</organism>
<dbReference type="InterPro" id="IPR052028">
    <property type="entry name" value="HipA_Ser/Thr_kinase"/>
</dbReference>
<dbReference type="InterPro" id="IPR012893">
    <property type="entry name" value="HipA-like_C"/>
</dbReference>
<comment type="similarity">
    <text evidence="1">Belongs to the HipA Ser/Thr kinase family.</text>
</comment>
<evidence type="ECO:0000256" key="3">
    <source>
        <dbReference type="ARBA" id="ARBA00022777"/>
    </source>
</evidence>
<protein>
    <recommendedName>
        <fullName evidence="4">HipA-like C-terminal domain-containing protein</fullName>
    </recommendedName>
</protein>
<dbReference type="Proteomes" id="UP001501353">
    <property type="component" value="Unassembled WGS sequence"/>
</dbReference>
<reference evidence="6" key="1">
    <citation type="journal article" date="2019" name="Int. J. Syst. Evol. Microbiol.">
        <title>The Global Catalogue of Microorganisms (GCM) 10K type strain sequencing project: providing services to taxonomists for standard genome sequencing and annotation.</title>
        <authorList>
            <consortium name="The Broad Institute Genomics Platform"/>
            <consortium name="The Broad Institute Genome Sequencing Center for Infectious Disease"/>
            <person name="Wu L."/>
            <person name="Ma J."/>
        </authorList>
    </citation>
    <scope>NUCLEOTIDE SEQUENCE [LARGE SCALE GENOMIC DNA]</scope>
    <source>
        <strain evidence="6">JCM 16673</strain>
    </source>
</reference>
<evidence type="ECO:0000256" key="1">
    <source>
        <dbReference type="ARBA" id="ARBA00010164"/>
    </source>
</evidence>